<dbReference type="AlphaFoldDB" id="A0AA38LLW7"/>
<evidence type="ECO:0000313" key="3">
    <source>
        <dbReference type="EMBL" id="KAH9326212.1"/>
    </source>
</evidence>
<feature type="coiled-coil region" evidence="1">
    <location>
        <begin position="84"/>
        <end position="118"/>
    </location>
</feature>
<comment type="caution">
    <text evidence="3">The sequence shown here is derived from an EMBL/GenBank/DDBJ whole genome shotgun (WGS) entry which is preliminary data.</text>
</comment>
<organism evidence="3 4">
    <name type="scientific">Taxus chinensis</name>
    <name type="common">Chinese yew</name>
    <name type="synonym">Taxus wallichiana var. chinensis</name>
    <dbReference type="NCBI Taxonomy" id="29808"/>
    <lineage>
        <taxon>Eukaryota</taxon>
        <taxon>Viridiplantae</taxon>
        <taxon>Streptophyta</taxon>
        <taxon>Embryophyta</taxon>
        <taxon>Tracheophyta</taxon>
        <taxon>Spermatophyta</taxon>
        <taxon>Pinopsida</taxon>
        <taxon>Pinidae</taxon>
        <taxon>Conifers II</taxon>
        <taxon>Cupressales</taxon>
        <taxon>Taxaceae</taxon>
        <taxon>Taxus</taxon>
    </lineage>
</organism>
<dbReference type="EMBL" id="JAHRHJ020000002">
    <property type="protein sequence ID" value="KAH9326212.1"/>
    <property type="molecule type" value="Genomic_DNA"/>
</dbReference>
<gene>
    <name evidence="3" type="ORF">KI387_006390</name>
</gene>
<proteinExistence type="predicted"/>
<evidence type="ECO:0000313" key="4">
    <source>
        <dbReference type="Proteomes" id="UP000824469"/>
    </source>
</evidence>
<keyword evidence="1" id="KW-0175">Coiled coil</keyword>
<evidence type="ECO:0000256" key="2">
    <source>
        <dbReference type="SAM" id="MobiDB-lite"/>
    </source>
</evidence>
<keyword evidence="4" id="KW-1185">Reference proteome</keyword>
<feature type="region of interest" description="Disordered" evidence="2">
    <location>
        <begin position="23"/>
        <end position="57"/>
    </location>
</feature>
<sequence length="126" mass="13651">ASPISPHPVPTTAAVTPLPVFRAPSSIPTTAAPTPFASTSTRPVTRSSRRLNLDTPAMEKGPQELEIAHNLLHISNASSQDVQMEKSAKRLEALEADMKLLKEEVKNLAKQKGKRKKEEEGAMDNS</sequence>
<protein>
    <submittedName>
        <fullName evidence="3">Uncharacterized protein</fullName>
    </submittedName>
</protein>
<reference evidence="3 4" key="1">
    <citation type="journal article" date="2021" name="Nat. Plants">
        <title>The Taxus genome provides insights into paclitaxel biosynthesis.</title>
        <authorList>
            <person name="Xiong X."/>
            <person name="Gou J."/>
            <person name="Liao Q."/>
            <person name="Li Y."/>
            <person name="Zhou Q."/>
            <person name="Bi G."/>
            <person name="Li C."/>
            <person name="Du R."/>
            <person name="Wang X."/>
            <person name="Sun T."/>
            <person name="Guo L."/>
            <person name="Liang H."/>
            <person name="Lu P."/>
            <person name="Wu Y."/>
            <person name="Zhang Z."/>
            <person name="Ro D.K."/>
            <person name="Shang Y."/>
            <person name="Huang S."/>
            <person name="Yan J."/>
        </authorList>
    </citation>
    <scope>NUCLEOTIDE SEQUENCE [LARGE SCALE GENOMIC DNA]</scope>
    <source>
        <strain evidence="3">Ta-2019</strain>
    </source>
</reference>
<name>A0AA38LLW7_TAXCH</name>
<accession>A0AA38LLW7</accession>
<feature type="compositionally biased region" description="Low complexity" evidence="2">
    <location>
        <begin position="23"/>
        <end position="46"/>
    </location>
</feature>
<dbReference type="Proteomes" id="UP000824469">
    <property type="component" value="Unassembled WGS sequence"/>
</dbReference>
<evidence type="ECO:0000256" key="1">
    <source>
        <dbReference type="SAM" id="Coils"/>
    </source>
</evidence>
<feature type="non-terminal residue" evidence="3">
    <location>
        <position position="1"/>
    </location>
</feature>